<name>X1EXK6_9ZZZZ</name>
<reference evidence="1" key="1">
    <citation type="journal article" date="2014" name="Front. Microbiol.">
        <title>High frequency of phylogenetically diverse reductive dehalogenase-homologous genes in deep subseafloor sedimentary metagenomes.</title>
        <authorList>
            <person name="Kawai M."/>
            <person name="Futagami T."/>
            <person name="Toyoda A."/>
            <person name="Takaki Y."/>
            <person name="Nishi S."/>
            <person name="Hori S."/>
            <person name="Arai W."/>
            <person name="Tsubouchi T."/>
            <person name="Morono Y."/>
            <person name="Uchiyama I."/>
            <person name="Ito T."/>
            <person name="Fujiyama A."/>
            <person name="Inagaki F."/>
            <person name="Takami H."/>
        </authorList>
    </citation>
    <scope>NUCLEOTIDE SEQUENCE</scope>
    <source>
        <strain evidence="1">Expedition CK06-06</strain>
    </source>
</reference>
<dbReference type="AlphaFoldDB" id="X1EXK6"/>
<protein>
    <submittedName>
        <fullName evidence="1">Uncharacterized protein</fullName>
    </submittedName>
</protein>
<gene>
    <name evidence="1" type="ORF">S03H2_13428</name>
</gene>
<organism evidence="1">
    <name type="scientific">marine sediment metagenome</name>
    <dbReference type="NCBI Taxonomy" id="412755"/>
    <lineage>
        <taxon>unclassified sequences</taxon>
        <taxon>metagenomes</taxon>
        <taxon>ecological metagenomes</taxon>
    </lineage>
</organism>
<evidence type="ECO:0000313" key="1">
    <source>
        <dbReference type="EMBL" id="GAH37312.1"/>
    </source>
</evidence>
<accession>X1EXK6</accession>
<comment type="caution">
    <text evidence="1">The sequence shown here is derived from an EMBL/GenBank/DDBJ whole genome shotgun (WGS) entry which is preliminary data.</text>
</comment>
<proteinExistence type="predicted"/>
<dbReference type="EMBL" id="BARU01006818">
    <property type="protein sequence ID" value="GAH37312.1"/>
    <property type="molecule type" value="Genomic_DNA"/>
</dbReference>
<sequence length="29" mass="3248">TAIKILTKKGFRIILEESEQKESIGDDKG</sequence>
<feature type="non-terminal residue" evidence="1">
    <location>
        <position position="1"/>
    </location>
</feature>